<dbReference type="OrthoDB" id="6620280at2759"/>
<feature type="signal peptide" evidence="2">
    <location>
        <begin position="1"/>
        <end position="21"/>
    </location>
</feature>
<dbReference type="GO" id="GO:0016020">
    <property type="term" value="C:membrane"/>
    <property type="evidence" value="ECO:0007669"/>
    <property type="project" value="TreeGrafter"/>
</dbReference>
<accession>A0A8B8HCQ2</accession>
<dbReference type="EnsemblMetazoa" id="XM_026445693">
    <property type="protein sequence ID" value="XP_026301478"/>
    <property type="gene ID" value="LOC107965608"/>
</dbReference>
<dbReference type="GeneID" id="107965608"/>
<reference evidence="3" key="1">
    <citation type="submission" date="2021-01" db="UniProtKB">
        <authorList>
            <consortium name="EnsemblMetazoa"/>
        </authorList>
    </citation>
    <scope>IDENTIFICATION</scope>
    <source>
        <strain evidence="3">DH4</strain>
    </source>
</reference>
<organism evidence="3">
    <name type="scientific">Apis mellifera</name>
    <name type="common">Honeybee</name>
    <dbReference type="NCBI Taxonomy" id="7460"/>
    <lineage>
        <taxon>Eukaryota</taxon>
        <taxon>Metazoa</taxon>
        <taxon>Ecdysozoa</taxon>
        <taxon>Arthropoda</taxon>
        <taxon>Hexapoda</taxon>
        <taxon>Insecta</taxon>
        <taxon>Pterygota</taxon>
        <taxon>Neoptera</taxon>
        <taxon>Endopterygota</taxon>
        <taxon>Hymenoptera</taxon>
        <taxon>Apocrita</taxon>
        <taxon>Aculeata</taxon>
        <taxon>Apoidea</taxon>
        <taxon>Anthophila</taxon>
        <taxon>Apidae</taxon>
        <taxon>Apis</taxon>
    </lineage>
</organism>
<keyword evidence="2" id="KW-0732">Signal</keyword>
<dbReference type="Pfam" id="PF07898">
    <property type="entry name" value="DUF1676"/>
    <property type="match status" value="1"/>
</dbReference>
<dbReference type="EnsemblMetazoa" id="XM_016916686">
    <property type="protein sequence ID" value="XP_016772175"/>
    <property type="gene ID" value="LOC107965608"/>
</dbReference>
<gene>
    <name evidence="3" type="primary">107965608</name>
    <name evidence="5 6" type="synonym">LOC107965608</name>
</gene>
<accession>A0A7M7MUV4</accession>
<feature type="transmembrane region" description="Helical" evidence="1">
    <location>
        <begin position="179"/>
        <end position="200"/>
    </location>
</feature>
<reference evidence="5 6" key="2">
    <citation type="submission" date="2025-04" db="UniProtKB">
        <authorList>
            <consortium name="RefSeq"/>
        </authorList>
    </citation>
    <scope>IDENTIFICATION</scope>
    <source>
        <strain evidence="5 6">DH4</strain>
        <tissue evidence="5 6">Whole body</tissue>
    </source>
</reference>
<dbReference type="KEGG" id="ame:107965608"/>
<evidence type="ECO:0000313" key="3">
    <source>
        <dbReference type="EnsemblMetazoa" id="XP_016772175"/>
    </source>
</evidence>
<dbReference type="InterPro" id="IPR012464">
    <property type="entry name" value="DUF1676"/>
</dbReference>
<protein>
    <submittedName>
        <fullName evidence="5 6">Uncharacterized protein LOC107965608</fullName>
    </submittedName>
</protein>
<dbReference type="PANTHER" id="PTHR21879:SF14">
    <property type="entry name" value="OSIRIS 8"/>
    <property type="match status" value="1"/>
</dbReference>
<dbReference type="RefSeq" id="XP_016772175.1">
    <property type="nucleotide sequence ID" value="XM_016916686.2"/>
</dbReference>
<evidence type="ECO:0000313" key="4">
    <source>
        <dbReference type="Proteomes" id="UP000005203"/>
    </source>
</evidence>
<keyword evidence="1" id="KW-0472">Membrane</keyword>
<name>A0A7M7IRH9_APIME</name>
<evidence type="ECO:0000256" key="1">
    <source>
        <dbReference type="SAM" id="Phobius"/>
    </source>
</evidence>
<dbReference type="AlphaFoldDB" id="A0A7M7IRH9"/>
<dbReference type="PANTHER" id="PTHR21879">
    <property type="entry name" value="FI03362P-RELATED-RELATED"/>
    <property type="match status" value="1"/>
</dbReference>
<dbReference type="OMA" id="KDMSLVY"/>
<evidence type="ECO:0000313" key="6">
    <source>
        <dbReference type="RefSeq" id="XP_026301478.1"/>
    </source>
</evidence>
<accession>A0A8B7KRP3</accession>
<accession>A0A7M7IRH9</accession>
<keyword evidence="1" id="KW-0812">Transmembrane</keyword>
<sequence>MVRRLAHCSVHLALLLAVASARSAETNPTTNSIDGEAGRSATGNGNVFGDLRQMYQIYKECADEDLSSCLKVRLLSVIDRVSRSVQLNVADGVTFVQDDPISEANVASDEPPKSLQEIEASLPRSLEDKEDALNAMIFDKVVKFFQSHTLKLKLPNVEELQRSLVEEGRKKKKNMSGLLAIPLLIGGTLVPLALGALALLAGKALIVSKLALVLASIIGLKKLVSGGGDHGHEVVQVAGGHGSSGWARSSHDLAYSAYKPSSST</sequence>
<evidence type="ECO:0000313" key="5">
    <source>
        <dbReference type="RefSeq" id="XP_016772175.1"/>
    </source>
</evidence>
<keyword evidence="1" id="KW-1133">Transmembrane helix</keyword>
<dbReference type="Proteomes" id="UP000005203">
    <property type="component" value="Linkage group LG15"/>
</dbReference>
<keyword evidence="4" id="KW-1185">Reference proteome</keyword>
<dbReference type="RefSeq" id="XP_026301478.1">
    <property type="nucleotide sequence ID" value="XM_026445693.1"/>
</dbReference>
<evidence type="ECO:0000256" key="2">
    <source>
        <dbReference type="SAM" id="SignalP"/>
    </source>
</evidence>
<proteinExistence type="predicted"/>
<feature type="chain" id="PRO_5044660038" evidence="2">
    <location>
        <begin position="22"/>
        <end position="264"/>
    </location>
</feature>